<evidence type="ECO:0000259" key="6">
    <source>
        <dbReference type="PROSITE" id="PS50045"/>
    </source>
</evidence>
<dbReference type="InterPro" id="IPR025944">
    <property type="entry name" value="Sigma_54_int_dom_CS"/>
</dbReference>
<dbReference type="InterPro" id="IPR004096">
    <property type="entry name" value="V4R"/>
</dbReference>
<dbReference type="GO" id="GO:0006355">
    <property type="term" value="P:regulation of DNA-templated transcription"/>
    <property type="evidence" value="ECO:0007669"/>
    <property type="project" value="InterPro"/>
</dbReference>
<keyword evidence="4 7" id="KW-0238">DNA-binding</keyword>
<keyword evidence="5" id="KW-0804">Transcription</keyword>
<accession>A0A317MTS1</accession>
<evidence type="ECO:0000256" key="2">
    <source>
        <dbReference type="ARBA" id="ARBA00022840"/>
    </source>
</evidence>
<dbReference type="SUPFAM" id="SSF52540">
    <property type="entry name" value="P-loop containing nucleoside triphosphate hydrolases"/>
    <property type="match status" value="1"/>
</dbReference>
<dbReference type="PROSITE" id="PS00688">
    <property type="entry name" value="SIGMA54_INTERACT_3"/>
    <property type="match status" value="1"/>
</dbReference>
<dbReference type="Pfam" id="PF02954">
    <property type="entry name" value="HTH_8"/>
    <property type="match status" value="1"/>
</dbReference>
<dbReference type="InterPro" id="IPR058031">
    <property type="entry name" value="AAA_lid_NorR"/>
</dbReference>
<dbReference type="PRINTS" id="PR01590">
    <property type="entry name" value="HTHFIS"/>
</dbReference>
<dbReference type="Gene3D" id="3.40.50.300">
    <property type="entry name" value="P-loop containing nucleotide triphosphate hydrolases"/>
    <property type="match status" value="1"/>
</dbReference>
<dbReference type="Gene3D" id="1.10.10.60">
    <property type="entry name" value="Homeodomain-like"/>
    <property type="match status" value="1"/>
</dbReference>
<dbReference type="RefSeq" id="WP_110019470.1">
    <property type="nucleotide sequence ID" value="NZ_QGTJ01000009.1"/>
</dbReference>
<feature type="domain" description="Sigma-54 factor interaction" evidence="6">
    <location>
        <begin position="237"/>
        <end position="466"/>
    </location>
</feature>
<evidence type="ECO:0000256" key="5">
    <source>
        <dbReference type="ARBA" id="ARBA00023163"/>
    </source>
</evidence>
<keyword evidence="2" id="KW-0067">ATP-binding</keyword>
<dbReference type="AlphaFoldDB" id="A0A317MTS1"/>
<organism evidence="7 8">
    <name type="scientific">Plasticicumulans acidivorans</name>
    <dbReference type="NCBI Taxonomy" id="886464"/>
    <lineage>
        <taxon>Bacteria</taxon>
        <taxon>Pseudomonadati</taxon>
        <taxon>Pseudomonadota</taxon>
        <taxon>Gammaproteobacteria</taxon>
        <taxon>Candidatus Competibacteraceae</taxon>
        <taxon>Plasticicumulans</taxon>
    </lineage>
</organism>
<dbReference type="EMBL" id="QGTJ01000009">
    <property type="protein sequence ID" value="PWV59867.1"/>
    <property type="molecule type" value="Genomic_DNA"/>
</dbReference>
<dbReference type="PROSITE" id="PS50045">
    <property type="entry name" value="SIGMA54_INTERACT_4"/>
    <property type="match status" value="1"/>
</dbReference>
<protein>
    <submittedName>
        <fullName evidence="7">DNA-binding protein Fis</fullName>
    </submittedName>
</protein>
<dbReference type="PROSITE" id="PS00676">
    <property type="entry name" value="SIGMA54_INTERACT_2"/>
    <property type="match status" value="1"/>
</dbReference>
<dbReference type="SMART" id="SM00382">
    <property type="entry name" value="AAA"/>
    <property type="match status" value="1"/>
</dbReference>
<dbReference type="Pfam" id="PF02830">
    <property type="entry name" value="V4R"/>
    <property type="match status" value="1"/>
</dbReference>
<dbReference type="OrthoDB" id="9804019at2"/>
<keyword evidence="8" id="KW-1185">Reference proteome</keyword>
<dbReference type="InterPro" id="IPR002078">
    <property type="entry name" value="Sigma_54_int"/>
</dbReference>
<name>A0A317MTS1_9GAMM</name>
<dbReference type="Pfam" id="PF06505">
    <property type="entry name" value="XylR_N"/>
    <property type="match status" value="1"/>
</dbReference>
<dbReference type="InterPro" id="IPR002197">
    <property type="entry name" value="HTH_Fis"/>
</dbReference>
<dbReference type="InterPro" id="IPR024096">
    <property type="entry name" value="NO_sig/Golgi_transp_ligand-bd"/>
</dbReference>
<gene>
    <name evidence="7" type="ORF">C7443_109120</name>
</gene>
<evidence type="ECO:0000256" key="1">
    <source>
        <dbReference type="ARBA" id="ARBA00022741"/>
    </source>
</evidence>
<dbReference type="Pfam" id="PF00158">
    <property type="entry name" value="Sigma54_activat"/>
    <property type="match status" value="1"/>
</dbReference>
<proteinExistence type="predicted"/>
<dbReference type="PANTHER" id="PTHR32071:SF117">
    <property type="entry name" value="PTS-DEPENDENT DIHYDROXYACETONE KINASE OPERON REGULATORY PROTEIN-RELATED"/>
    <property type="match status" value="1"/>
</dbReference>
<dbReference type="FunFam" id="3.40.50.300:FF:000006">
    <property type="entry name" value="DNA-binding transcriptional regulator NtrC"/>
    <property type="match status" value="1"/>
</dbReference>
<evidence type="ECO:0000256" key="4">
    <source>
        <dbReference type="ARBA" id="ARBA00023125"/>
    </source>
</evidence>
<dbReference type="PROSITE" id="PS00675">
    <property type="entry name" value="SIGMA54_INTERACT_1"/>
    <property type="match status" value="1"/>
</dbReference>
<dbReference type="InterPro" id="IPR009057">
    <property type="entry name" value="Homeodomain-like_sf"/>
</dbReference>
<dbReference type="CDD" id="cd00009">
    <property type="entry name" value="AAA"/>
    <property type="match status" value="1"/>
</dbReference>
<sequence length="578" mass="63232">MTTERTVSLHGAQLGELGEHLQLTFEQGHISLDAQRMILLHTTAMGALRKELIDSLGSDRARGLLTRMGYASGVRDAEMARRMLPQASGDELMLVGPQLHALEGIVNVQPVRVDIDIARGRYYGEFIWTDAYESEVHQEAFGMATEPVCWMQLGYASGYTTHVFGRPVLYREVECCARGDAQCRIIGRPHAGWSAEEIRDDLRYFRPESFAEQMIQLQTQVELLRSSLGDRVTLGDMVGQSTPFRSACELIRKAAASPVTVLLLGETGVGKEMFARGLHSVSSRAEAPFVALNCAAIPEELIESELFGVEKGAFTGAQTSRPGRFERAHGGTLFLDEVGELSASAQAKLLRVLQEGELERVGDSRTRRVDVRVVAATNVDLQEAARAGRFRNDLYYRLSVFPVRIPPLRERREDIPLLVERFLQKHSVRHGKNAVGVSDAALRALCKYAWPGNIRELENIIERGVILTPSHGRIDLPDLFPQVGIGTCAGGLAAYAPAPDDAEPQALPPLPAVTADAAVDKDVLVDDVLASGTSLDALEARLLNAAVERSDGNLTQAARLLGITRPQLAYRLKKLGGD</sequence>
<reference evidence="7 8" key="1">
    <citation type="submission" date="2018-05" db="EMBL/GenBank/DDBJ databases">
        <title>Genomic Encyclopedia of Type Strains, Phase IV (KMG-IV): sequencing the most valuable type-strain genomes for metagenomic binning, comparative biology and taxonomic classification.</title>
        <authorList>
            <person name="Goeker M."/>
        </authorList>
    </citation>
    <scope>NUCLEOTIDE SEQUENCE [LARGE SCALE GENOMIC DNA]</scope>
    <source>
        <strain evidence="7 8">DSM 23606</strain>
    </source>
</reference>
<dbReference type="InterPro" id="IPR027417">
    <property type="entry name" value="P-loop_NTPase"/>
</dbReference>
<dbReference type="Pfam" id="PF25601">
    <property type="entry name" value="AAA_lid_14"/>
    <property type="match status" value="1"/>
</dbReference>
<evidence type="ECO:0000313" key="8">
    <source>
        <dbReference type="Proteomes" id="UP000246569"/>
    </source>
</evidence>
<comment type="caution">
    <text evidence="7">The sequence shown here is derived from an EMBL/GenBank/DDBJ whole genome shotgun (WGS) entry which is preliminary data.</text>
</comment>
<dbReference type="GO" id="GO:0005524">
    <property type="term" value="F:ATP binding"/>
    <property type="evidence" value="ECO:0007669"/>
    <property type="project" value="UniProtKB-KW"/>
</dbReference>
<dbReference type="InterPro" id="IPR003593">
    <property type="entry name" value="AAA+_ATPase"/>
</dbReference>
<keyword evidence="3" id="KW-0805">Transcription regulation</keyword>
<dbReference type="SUPFAM" id="SSF111126">
    <property type="entry name" value="Ligand-binding domain in the NO signalling and Golgi transport"/>
    <property type="match status" value="1"/>
</dbReference>
<keyword evidence="1" id="KW-0547">Nucleotide-binding</keyword>
<evidence type="ECO:0000256" key="3">
    <source>
        <dbReference type="ARBA" id="ARBA00023015"/>
    </source>
</evidence>
<dbReference type="Gene3D" id="3.30.1380.20">
    <property type="entry name" value="Trafficking protein particle complex subunit 3"/>
    <property type="match status" value="1"/>
</dbReference>
<dbReference type="InterPro" id="IPR010523">
    <property type="entry name" value="XylR_N"/>
</dbReference>
<dbReference type="PANTHER" id="PTHR32071">
    <property type="entry name" value="TRANSCRIPTIONAL REGULATORY PROTEIN"/>
    <property type="match status" value="1"/>
</dbReference>
<evidence type="ECO:0000313" key="7">
    <source>
        <dbReference type="EMBL" id="PWV59867.1"/>
    </source>
</evidence>
<dbReference type="SMART" id="SM00989">
    <property type="entry name" value="V4R"/>
    <property type="match status" value="1"/>
</dbReference>
<dbReference type="GO" id="GO:0043565">
    <property type="term" value="F:sequence-specific DNA binding"/>
    <property type="evidence" value="ECO:0007669"/>
    <property type="project" value="InterPro"/>
</dbReference>
<dbReference type="Proteomes" id="UP000246569">
    <property type="component" value="Unassembled WGS sequence"/>
</dbReference>
<dbReference type="InterPro" id="IPR025943">
    <property type="entry name" value="Sigma_54_int_dom_ATP-bd_2"/>
</dbReference>
<dbReference type="InterPro" id="IPR025662">
    <property type="entry name" value="Sigma_54_int_dom_ATP-bd_1"/>
</dbReference>
<dbReference type="Gene3D" id="1.10.8.60">
    <property type="match status" value="1"/>
</dbReference>
<dbReference type="SUPFAM" id="SSF46689">
    <property type="entry name" value="Homeodomain-like"/>
    <property type="match status" value="1"/>
</dbReference>